<sequence>MTASEKSTDRPLRADAERNKQRLIAAAQEVYAERGVEVTLDDIARHAGVGIGTAYRRFADHAELIDAAFESEVRQMIALAEAALTHQDPWEGVVQLLLTTGEHVARNRGLREVLVNRRLGRDRVAAAREQLTPAVNAVFTRAQQAGHLRDDLEVTDFPFIQMMIGATAEHSRDVAPELWRRYLTVLLDGLRPARNSPTPLAHRALDPQEFDQTMV</sequence>
<dbReference type="InterPro" id="IPR050109">
    <property type="entry name" value="HTH-type_TetR-like_transc_reg"/>
</dbReference>
<dbReference type="PRINTS" id="PR00455">
    <property type="entry name" value="HTHTETR"/>
</dbReference>
<evidence type="ECO:0000256" key="4">
    <source>
        <dbReference type="PROSITE-ProRule" id="PRU00335"/>
    </source>
</evidence>
<protein>
    <submittedName>
        <fullName evidence="6">AcrR family transcriptional regulator</fullName>
    </submittedName>
</protein>
<reference evidence="6 7" key="1">
    <citation type="submission" date="2020-07" db="EMBL/GenBank/DDBJ databases">
        <title>Genomic Encyclopedia of Type Strains, Phase IV (KMG-IV): sequencing the most valuable type-strain genomes for metagenomic binning, comparative biology and taxonomic classification.</title>
        <authorList>
            <person name="Goeker M."/>
        </authorList>
    </citation>
    <scope>NUCLEOTIDE SEQUENCE [LARGE SCALE GENOMIC DNA]</scope>
    <source>
        <strain evidence="6 7">DSM 45533</strain>
    </source>
</reference>
<dbReference type="InterPro" id="IPR009057">
    <property type="entry name" value="Homeodomain-like_sf"/>
</dbReference>
<dbReference type="PANTHER" id="PTHR30055:SF234">
    <property type="entry name" value="HTH-TYPE TRANSCRIPTIONAL REGULATOR BETI"/>
    <property type="match status" value="1"/>
</dbReference>
<organism evidence="6 7">
    <name type="scientific">Nonomuraea soli</name>
    <dbReference type="NCBI Taxonomy" id="1032476"/>
    <lineage>
        <taxon>Bacteria</taxon>
        <taxon>Bacillati</taxon>
        <taxon>Actinomycetota</taxon>
        <taxon>Actinomycetes</taxon>
        <taxon>Streptosporangiales</taxon>
        <taxon>Streptosporangiaceae</taxon>
        <taxon>Nonomuraea</taxon>
    </lineage>
</organism>
<evidence type="ECO:0000313" key="7">
    <source>
        <dbReference type="Proteomes" id="UP000530928"/>
    </source>
</evidence>
<evidence type="ECO:0000256" key="3">
    <source>
        <dbReference type="ARBA" id="ARBA00023163"/>
    </source>
</evidence>
<dbReference type="PROSITE" id="PS50977">
    <property type="entry name" value="HTH_TETR_2"/>
    <property type="match status" value="1"/>
</dbReference>
<gene>
    <name evidence="6" type="ORF">HNR30_001406</name>
</gene>
<evidence type="ECO:0000256" key="1">
    <source>
        <dbReference type="ARBA" id="ARBA00023015"/>
    </source>
</evidence>
<keyword evidence="2 4" id="KW-0238">DNA-binding</keyword>
<dbReference type="AlphaFoldDB" id="A0A7W0CFC9"/>
<evidence type="ECO:0000256" key="2">
    <source>
        <dbReference type="ARBA" id="ARBA00023125"/>
    </source>
</evidence>
<dbReference type="InterPro" id="IPR001647">
    <property type="entry name" value="HTH_TetR"/>
</dbReference>
<dbReference type="Proteomes" id="UP000530928">
    <property type="component" value="Unassembled WGS sequence"/>
</dbReference>
<evidence type="ECO:0000259" key="5">
    <source>
        <dbReference type="PROSITE" id="PS50977"/>
    </source>
</evidence>
<dbReference type="EMBL" id="JACDUR010000001">
    <property type="protein sequence ID" value="MBA2890071.1"/>
    <property type="molecule type" value="Genomic_DNA"/>
</dbReference>
<name>A0A7W0CFC9_9ACTN</name>
<dbReference type="GO" id="GO:0003700">
    <property type="term" value="F:DNA-binding transcription factor activity"/>
    <property type="evidence" value="ECO:0007669"/>
    <property type="project" value="TreeGrafter"/>
</dbReference>
<proteinExistence type="predicted"/>
<dbReference type="Gene3D" id="1.10.357.10">
    <property type="entry name" value="Tetracycline Repressor, domain 2"/>
    <property type="match status" value="1"/>
</dbReference>
<comment type="caution">
    <text evidence="6">The sequence shown here is derived from an EMBL/GenBank/DDBJ whole genome shotgun (WGS) entry which is preliminary data.</text>
</comment>
<dbReference type="PANTHER" id="PTHR30055">
    <property type="entry name" value="HTH-TYPE TRANSCRIPTIONAL REGULATOR RUTR"/>
    <property type="match status" value="1"/>
</dbReference>
<feature type="DNA-binding region" description="H-T-H motif" evidence="4">
    <location>
        <begin position="39"/>
        <end position="58"/>
    </location>
</feature>
<accession>A0A7W0CFC9</accession>
<evidence type="ECO:0000313" key="6">
    <source>
        <dbReference type="EMBL" id="MBA2890071.1"/>
    </source>
</evidence>
<dbReference type="InterPro" id="IPR049445">
    <property type="entry name" value="TetR_SbtR-like_C"/>
</dbReference>
<dbReference type="SUPFAM" id="SSF48498">
    <property type="entry name" value="Tetracyclin repressor-like, C-terminal domain"/>
    <property type="match status" value="1"/>
</dbReference>
<dbReference type="InterPro" id="IPR036271">
    <property type="entry name" value="Tet_transcr_reg_TetR-rel_C_sf"/>
</dbReference>
<dbReference type="GO" id="GO:0000976">
    <property type="term" value="F:transcription cis-regulatory region binding"/>
    <property type="evidence" value="ECO:0007669"/>
    <property type="project" value="TreeGrafter"/>
</dbReference>
<dbReference type="RefSeq" id="WP_181608796.1">
    <property type="nucleotide sequence ID" value="NZ_BAABAM010000001.1"/>
</dbReference>
<dbReference type="Pfam" id="PF21597">
    <property type="entry name" value="TetR_C_43"/>
    <property type="match status" value="1"/>
</dbReference>
<keyword evidence="7" id="KW-1185">Reference proteome</keyword>
<keyword evidence="3" id="KW-0804">Transcription</keyword>
<feature type="domain" description="HTH tetR-type" evidence="5">
    <location>
        <begin position="17"/>
        <end position="76"/>
    </location>
</feature>
<dbReference type="SUPFAM" id="SSF46689">
    <property type="entry name" value="Homeodomain-like"/>
    <property type="match status" value="1"/>
</dbReference>
<keyword evidence="1" id="KW-0805">Transcription regulation</keyword>
<dbReference type="Pfam" id="PF00440">
    <property type="entry name" value="TetR_N"/>
    <property type="match status" value="1"/>
</dbReference>